<dbReference type="GO" id="GO:0008270">
    <property type="term" value="F:zinc ion binding"/>
    <property type="evidence" value="ECO:0007669"/>
    <property type="project" value="TreeGrafter"/>
</dbReference>
<dbReference type="InterPro" id="IPR051607">
    <property type="entry name" value="Metallo-dep_hydrolases"/>
</dbReference>
<evidence type="ECO:0000256" key="11">
    <source>
        <dbReference type="ARBA" id="ARBA00083147"/>
    </source>
</evidence>
<name>A0A0U5FS15_ASPCI</name>
<evidence type="ECO:0000256" key="7">
    <source>
        <dbReference type="ARBA" id="ARBA00022833"/>
    </source>
</evidence>
<accession>A0A0U5FS15</accession>
<dbReference type="Pfam" id="PF01979">
    <property type="entry name" value="Amidohydro_1"/>
    <property type="match status" value="1"/>
</dbReference>
<dbReference type="Gene3D" id="2.30.40.10">
    <property type="entry name" value="Urease, subunit C, domain 1"/>
    <property type="match status" value="1"/>
</dbReference>
<evidence type="ECO:0000256" key="4">
    <source>
        <dbReference type="ARBA" id="ARBA00012781"/>
    </source>
</evidence>
<comment type="similarity">
    <text evidence="3">Belongs to the metallo-dependent hydrolases superfamily. ATZ/TRZ family.</text>
</comment>
<dbReference type="EC" id="3.5.4.3" evidence="4"/>
<evidence type="ECO:0000313" key="13">
    <source>
        <dbReference type="EMBL" id="CEL02322.1"/>
    </source>
</evidence>
<dbReference type="STRING" id="454130.A0A0U5FS15"/>
<comment type="pathway">
    <text evidence="2">Purine metabolism; guanine degradation; xanthine from guanine: step 1/1.</text>
</comment>
<dbReference type="OrthoDB" id="194468at2759"/>
<evidence type="ECO:0000256" key="3">
    <source>
        <dbReference type="ARBA" id="ARBA00006745"/>
    </source>
</evidence>
<evidence type="ECO:0000256" key="6">
    <source>
        <dbReference type="ARBA" id="ARBA00022801"/>
    </source>
</evidence>
<evidence type="ECO:0000256" key="8">
    <source>
        <dbReference type="ARBA" id="ARBA00051148"/>
    </source>
</evidence>
<dbReference type="SUPFAM" id="SSF51556">
    <property type="entry name" value="Metallo-dependent hydrolases"/>
    <property type="match status" value="1"/>
</dbReference>
<dbReference type="FunFam" id="3.20.20.140:FF:000022">
    <property type="entry name" value="Guanine deaminase"/>
    <property type="match status" value="1"/>
</dbReference>
<evidence type="ECO:0000259" key="12">
    <source>
        <dbReference type="Pfam" id="PF01979"/>
    </source>
</evidence>
<dbReference type="EMBL" id="CDMC01000003">
    <property type="protein sequence ID" value="CEL02322.1"/>
    <property type="molecule type" value="Genomic_DNA"/>
</dbReference>
<dbReference type="Gene3D" id="3.20.20.140">
    <property type="entry name" value="Metal-dependent hydrolases"/>
    <property type="match status" value="1"/>
</dbReference>
<dbReference type="PANTHER" id="PTHR11271">
    <property type="entry name" value="GUANINE DEAMINASE"/>
    <property type="match status" value="1"/>
</dbReference>
<evidence type="ECO:0000313" key="14">
    <source>
        <dbReference type="Proteomes" id="UP000054771"/>
    </source>
</evidence>
<keyword evidence="14" id="KW-1185">Reference proteome</keyword>
<evidence type="ECO:0000256" key="10">
    <source>
        <dbReference type="ARBA" id="ARBA00069860"/>
    </source>
</evidence>
<dbReference type="GO" id="GO:0005829">
    <property type="term" value="C:cytosol"/>
    <property type="evidence" value="ECO:0007669"/>
    <property type="project" value="TreeGrafter"/>
</dbReference>
<evidence type="ECO:0000256" key="2">
    <source>
        <dbReference type="ARBA" id="ARBA00004984"/>
    </source>
</evidence>
<dbReference type="OMA" id="CVHMNDS"/>
<comment type="function">
    <text evidence="9">Catalyzes the hydrolytic deamination of guanine, producing xanthine and ammonia.</text>
</comment>
<dbReference type="GO" id="GO:0008892">
    <property type="term" value="F:guanine deaminase activity"/>
    <property type="evidence" value="ECO:0007669"/>
    <property type="project" value="UniProtKB-EC"/>
</dbReference>
<comment type="cofactor">
    <cofactor evidence="1">
        <name>Zn(2+)</name>
        <dbReference type="ChEBI" id="CHEBI:29105"/>
    </cofactor>
</comment>
<dbReference type="PANTHER" id="PTHR11271:SF6">
    <property type="entry name" value="GUANINE DEAMINASE"/>
    <property type="match status" value="1"/>
</dbReference>
<evidence type="ECO:0000256" key="9">
    <source>
        <dbReference type="ARBA" id="ARBA00056079"/>
    </source>
</evidence>
<sequence length="542" mass="58473">MAPAPPVTLFYGTFVDLPRTESGSKHELSIRHGALWASTRTGRIAGSDWSITSEAQLQSLIRRNAWPGTVRIIRAREDLNEFFFPGFIDTHIHAPQYPNSGLFGSSTLLDWLETYTFPLESSLGNLSKARTAYDKVISRTLANGTTYASYFATIHVGATNLLATLAHTRGQRALIGRVCMDNPSFCPSYYTDGSAQESLSATKENIAHIHSLDPAGKLVKPILTPRFAPTCSPESLSSLGALAASHSPPLHIQTHISENKDEVSLVQSLFPDSESYADVYDKHALLTKRTILAHAVHLTQTEMDLIASRDAKVSHCPASNSALGSGIAPVRQLLESGVTVGLGTDVSGGYSPSILEAARQACLVSRLLRHTQQQNPSEGKEVKDGHEVLSVEEALYLATRGGAAVVDMANDLGGFEEGMLFDTQLIRLGGVVRSSPSSELESGSSFGSASVEKNDSVVDIFGWESWTERVHKWVWTGNDRNVRAVWVGGALVHCLDDEFRADSGSEPLFGSLGGRLGGSDWLKYIASGVGVGALGWVLGRRR</sequence>
<keyword evidence="7" id="KW-0862">Zinc</keyword>
<proteinExistence type="inferred from homology"/>
<keyword evidence="5" id="KW-0479">Metal-binding</keyword>
<organism evidence="13 14">
    <name type="scientific">Aspergillus calidoustus</name>
    <dbReference type="NCBI Taxonomy" id="454130"/>
    <lineage>
        <taxon>Eukaryota</taxon>
        <taxon>Fungi</taxon>
        <taxon>Dikarya</taxon>
        <taxon>Ascomycota</taxon>
        <taxon>Pezizomycotina</taxon>
        <taxon>Eurotiomycetes</taxon>
        <taxon>Eurotiomycetidae</taxon>
        <taxon>Eurotiales</taxon>
        <taxon>Aspergillaceae</taxon>
        <taxon>Aspergillus</taxon>
        <taxon>Aspergillus subgen. Nidulantes</taxon>
    </lineage>
</organism>
<reference evidence="14" key="1">
    <citation type="journal article" date="2016" name="Genome Announc.">
        <title>Draft genome sequences of fungus Aspergillus calidoustus.</title>
        <authorList>
            <person name="Horn F."/>
            <person name="Linde J."/>
            <person name="Mattern D.J."/>
            <person name="Walther G."/>
            <person name="Guthke R."/>
            <person name="Scherlach K."/>
            <person name="Martin K."/>
            <person name="Brakhage A.A."/>
            <person name="Petzke L."/>
            <person name="Valiante V."/>
        </authorList>
    </citation>
    <scope>NUCLEOTIDE SEQUENCE [LARGE SCALE GENOMIC DNA]</scope>
    <source>
        <strain evidence="14">SF006504</strain>
    </source>
</reference>
<keyword evidence="6 13" id="KW-0378">Hydrolase</keyword>
<evidence type="ECO:0000256" key="5">
    <source>
        <dbReference type="ARBA" id="ARBA00022723"/>
    </source>
</evidence>
<dbReference type="InterPro" id="IPR006680">
    <property type="entry name" value="Amidohydro-rel"/>
</dbReference>
<comment type="catalytic activity">
    <reaction evidence="8">
        <text>guanine + H2O + H(+) = xanthine + NH4(+)</text>
        <dbReference type="Rhea" id="RHEA:14665"/>
        <dbReference type="ChEBI" id="CHEBI:15377"/>
        <dbReference type="ChEBI" id="CHEBI:15378"/>
        <dbReference type="ChEBI" id="CHEBI:16235"/>
        <dbReference type="ChEBI" id="CHEBI:17712"/>
        <dbReference type="ChEBI" id="CHEBI:28938"/>
        <dbReference type="EC" id="3.5.4.3"/>
    </reaction>
</comment>
<dbReference type="Proteomes" id="UP000054771">
    <property type="component" value="Unassembled WGS sequence"/>
</dbReference>
<gene>
    <name evidence="13" type="ORF">ASPCAL03493</name>
</gene>
<dbReference type="AlphaFoldDB" id="A0A0U5FS15"/>
<evidence type="ECO:0000256" key="1">
    <source>
        <dbReference type="ARBA" id="ARBA00001947"/>
    </source>
</evidence>
<feature type="domain" description="Amidohydrolase-related" evidence="12">
    <location>
        <begin position="84"/>
        <end position="492"/>
    </location>
</feature>
<dbReference type="InterPro" id="IPR032466">
    <property type="entry name" value="Metal_Hydrolase"/>
</dbReference>
<dbReference type="GO" id="GO:0046098">
    <property type="term" value="P:guanine metabolic process"/>
    <property type="evidence" value="ECO:0007669"/>
    <property type="project" value="TreeGrafter"/>
</dbReference>
<dbReference type="InterPro" id="IPR011059">
    <property type="entry name" value="Metal-dep_hydrolase_composite"/>
</dbReference>
<protein>
    <recommendedName>
        <fullName evidence="10">Probable guanine deaminase</fullName>
        <ecNumber evidence="4">3.5.4.3</ecNumber>
    </recommendedName>
    <alternativeName>
        <fullName evidence="11">Guanine aminohydrolase</fullName>
    </alternativeName>
</protein>